<sequence>MIPKVVQTLMLLLLLEIAFTNQVQPFPRMFRDQLQLQNRPAAGTASFSTQWPLLRGTANDDTRAARHLFSLLFFTLGRPAKKKSSSCAKNRCHTQSANSWGNTGAAKPATTDDGTDTGVGDDFHDGGTQRLVARKNHDDGDRDRLRNFSSSTHHHDTAAIFDFCSSLCASCQTLG</sequence>
<organism evidence="3">
    <name type="scientific">Culex pipiens</name>
    <name type="common">House mosquito</name>
    <dbReference type="NCBI Taxonomy" id="7175"/>
    <lineage>
        <taxon>Eukaryota</taxon>
        <taxon>Metazoa</taxon>
        <taxon>Ecdysozoa</taxon>
        <taxon>Arthropoda</taxon>
        <taxon>Hexapoda</taxon>
        <taxon>Insecta</taxon>
        <taxon>Pterygota</taxon>
        <taxon>Neoptera</taxon>
        <taxon>Endopterygota</taxon>
        <taxon>Diptera</taxon>
        <taxon>Nematocera</taxon>
        <taxon>Culicoidea</taxon>
        <taxon>Culicidae</taxon>
        <taxon>Culicinae</taxon>
        <taxon>Culicini</taxon>
        <taxon>Culex</taxon>
        <taxon>Culex</taxon>
    </lineage>
</organism>
<evidence type="ECO:0000256" key="2">
    <source>
        <dbReference type="SAM" id="SignalP"/>
    </source>
</evidence>
<feature type="compositionally biased region" description="Low complexity" evidence="1">
    <location>
        <begin position="103"/>
        <end position="120"/>
    </location>
</feature>
<proteinExistence type="predicted"/>
<feature type="compositionally biased region" description="Polar residues" evidence="1">
    <location>
        <begin position="93"/>
        <end position="102"/>
    </location>
</feature>
<reference evidence="3" key="1">
    <citation type="submission" date="2021-05" db="EMBL/GenBank/DDBJ databases">
        <authorList>
            <person name="Alioto T."/>
            <person name="Alioto T."/>
            <person name="Gomez Garrido J."/>
        </authorList>
    </citation>
    <scope>NUCLEOTIDE SEQUENCE</scope>
</reference>
<keyword evidence="2" id="KW-0732">Signal</keyword>
<dbReference type="AlphaFoldDB" id="A0A8D8G3L0"/>
<evidence type="ECO:0000313" key="3">
    <source>
        <dbReference type="EMBL" id="CAG6493601.1"/>
    </source>
</evidence>
<evidence type="ECO:0000256" key="1">
    <source>
        <dbReference type="SAM" id="MobiDB-lite"/>
    </source>
</evidence>
<protein>
    <submittedName>
        <fullName evidence="3">(northern house mosquito) hypothetical protein</fullName>
    </submittedName>
</protein>
<feature type="chain" id="PRO_5034814698" evidence="2">
    <location>
        <begin position="26"/>
        <end position="175"/>
    </location>
</feature>
<accession>A0A8D8G3L0</accession>
<dbReference type="EMBL" id="HBUE01123843">
    <property type="protein sequence ID" value="CAG6493601.1"/>
    <property type="molecule type" value="Transcribed_RNA"/>
</dbReference>
<feature type="region of interest" description="Disordered" evidence="1">
    <location>
        <begin position="93"/>
        <end position="143"/>
    </location>
</feature>
<feature type="signal peptide" evidence="2">
    <location>
        <begin position="1"/>
        <end position="25"/>
    </location>
</feature>
<name>A0A8D8G3L0_CULPI</name>